<sequence>MAAQEQASKGKTPCSLSDTDPNITHPSTASTQTNPAPESPAPANQVQAAEEGGDTDQVQESQSPSRPVSIRRRASGPEHPGKNRNDDARSLRSLPKTVGLRKRVSEPECSGKPINLQPGESSRSGALHKTKHNENWDHDMEIEEICDKADDEMTESQINGGPAEADSDPRNIREPQAAGLQIGSIETITALSSNRTLVAEPQPRTGVIGGDENIYHAHPRDCFFCGHQIGVPNDSGVQETRAFIPYTSRTRTKSDARNLTAGPCDIRAATWRSHRRLRLDHCSKAPQQTVFDGYARTARLLKD</sequence>
<accession>A0ABY6U0I4</accession>
<protein>
    <submittedName>
        <fullName evidence="2">Uncharacterized protein</fullName>
    </submittedName>
</protein>
<evidence type="ECO:0000313" key="3">
    <source>
        <dbReference type="Proteomes" id="UP000766486"/>
    </source>
</evidence>
<dbReference type="EMBL" id="CABFNS010000716">
    <property type="protein sequence ID" value="VUC24229.1"/>
    <property type="molecule type" value="Genomic_DNA"/>
</dbReference>
<evidence type="ECO:0000313" key="2">
    <source>
        <dbReference type="EMBL" id="VUC24229.1"/>
    </source>
</evidence>
<evidence type="ECO:0000256" key="1">
    <source>
        <dbReference type="SAM" id="MobiDB-lite"/>
    </source>
</evidence>
<feature type="compositionally biased region" description="Basic and acidic residues" evidence="1">
    <location>
        <begin position="75"/>
        <end position="90"/>
    </location>
</feature>
<keyword evidence="3" id="KW-1185">Reference proteome</keyword>
<comment type="caution">
    <text evidence="2">The sequence shown here is derived from an EMBL/GenBank/DDBJ whole genome shotgun (WGS) entry which is preliminary data.</text>
</comment>
<gene>
    <name evidence="2" type="ORF">CLO192961_LOCUS136541</name>
</gene>
<feature type="compositionally biased region" description="Polar residues" evidence="1">
    <location>
        <begin position="56"/>
        <end position="66"/>
    </location>
</feature>
<feature type="compositionally biased region" description="Polar residues" evidence="1">
    <location>
        <begin position="1"/>
        <end position="47"/>
    </location>
</feature>
<proteinExistence type="predicted"/>
<name>A0ABY6U0I4_BIOOC</name>
<organism evidence="2 3">
    <name type="scientific">Bionectria ochroleuca</name>
    <name type="common">Gliocladium roseum</name>
    <dbReference type="NCBI Taxonomy" id="29856"/>
    <lineage>
        <taxon>Eukaryota</taxon>
        <taxon>Fungi</taxon>
        <taxon>Dikarya</taxon>
        <taxon>Ascomycota</taxon>
        <taxon>Pezizomycotina</taxon>
        <taxon>Sordariomycetes</taxon>
        <taxon>Hypocreomycetidae</taxon>
        <taxon>Hypocreales</taxon>
        <taxon>Bionectriaceae</taxon>
        <taxon>Clonostachys</taxon>
    </lineage>
</organism>
<dbReference type="Proteomes" id="UP000766486">
    <property type="component" value="Unassembled WGS sequence"/>
</dbReference>
<feature type="region of interest" description="Disordered" evidence="1">
    <location>
        <begin position="1"/>
        <end position="126"/>
    </location>
</feature>
<reference evidence="2 3" key="1">
    <citation type="submission" date="2019-06" db="EMBL/GenBank/DDBJ databases">
        <authorList>
            <person name="Broberg M."/>
        </authorList>
    </citation>
    <scope>NUCLEOTIDE SEQUENCE [LARGE SCALE GENOMIC DNA]</scope>
</reference>